<feature type="region of interest" description="Disordered" evidence="1">
    <location>
        <begin position="128"/>
        <end position="152"/>
    </location>
</feature>
<comment type="caution">
    <text evidence="2">The sequence shown here is derived from an EMBL/GenBank/DDBJ whole genome shotgun (WGS) entry which is preliminary data.</text>
</comment>
<proteinExistence type="predicted"/>
<dbReference type="Proteomes" id="UP001367676">
    <property type="component" value="Unassembled WGS sequence"/>
</dbReference>
<protein>
    <submittedName>
        <fullName evidence="2">Uncharacterized protein</fullName>
    </submittedName>
</protein>
<evidence type="ECO:0000313" key="2">
    <source>
        <dbReference type="EMBL" id="KAK7604669.1"/>
    </source>
</evidence>
<evidence type="ECO:0000313" key="3">
    <source>
        <dbReference type="Proteomes" id="UP001367676"/>
    </source>
</evidence>
<keyword evidence="3" id="KW-1185">Reference proteome</keyword>
<accession>A0AAN9YAV2</accession>
<sequence>MLHTASNQWHLLDWEYLSSPEKSQPSTEPLTLSTLYIYRTCPSTLKSKWQTSSSTKEDACACYPMRGIGLQVVNIQIVHCGSQFTNTTSQAGLVCACEGVRPSVIHFVGINSLIQRLSPLGFTLIPSPHKPPHSVPSAATRQSPNPRRPKKTTMTLQELAATFDGMHHFPSRPFSSLGLVFFTARNSNSLKIVQLAPKNLSNEAPSDVHQQQQDRSPND</sequence>
<name>A0AAN9YAV2_9HEMI</name>
<organism evidence="2 3">
    <name type="scientific">Parthenolecanium corni</name>
    <dbReference type="NCBI Taxonomy" id="536013"/>
    <lineage>
        <taxon>Eukaryota</taxon>
        <taxon>Metazoa</taxon>
        <taxon>Ecdysozoa</taxon>
        <taxon>Arthropoda</taxon>
        <taxon>Hexapoda</taxon>
        <taxon>Insecta</taxon>
        <taxon>Pterygota</taxon>
        <taxon>Neoptera</taxon>
        <taxon>Paraneoptera</taxon>
        <taxon>Hemiptera</taxon>
        <taxon>Sternorrhyncha</taxon>
        <taxon>Coccoidea</taxon>
        <taxon>Coccidae</taxon>
        <taxon>Parthenolecanium</taxon>
    </lineage>
</organism>
<reference evidence="2 3" key="1">
    <citation type="submission" date="2024-03" db="EMBL/GenBank/DDBJ databases">
        <title>Adaptation during the transition from Ophiocordyceps entomopathogen to insect associate is accompanied by gene loss and intensified selection.</title>
        <authorList>
            <person name="Ward C.M."/>
            <person name="Onetto C.A."/>
            <person name="Borneman A.R."/>
        </authorList>
    </citation>
    <scope>NUCLEOTIDE SEQUENCE [LARGE SCALE GENOMIC DNA]</scope>
    <source>
        <strain evidence="2">AWRI1</strain>
        <tissue evidence="2">Single Adult Female</tissue>
    </source>
</reference>
<evidence type="ECO:0000256" key="1">
    <source>
        <dbReference type="SAM" id="MobiDB-lite"/>
    </source>
</evidence>
<gene>
    <name evidence="2" type="ORF">V9T40_005855</name>
</gene>
<dbReference type="AlphaFoldDB" id="A0AAN9YAV2"/>
<dbReference type="EMBL" id="JBBCAQ010000003">
    <property type="protein sequence ID" value="KAK7604669.1"/>
    <property type="molecule type" value="Genomic_DNA"/>
</dbReference>